<evidence type="ECO:0000313" key="1">
    <source>
        <dbReference type="Proteomes" id="UP000887569"/>
    </source>
</evidence>
<dbReference type="AlphaFoldDB" id="A0A914ZFZ3"/>
<dbReference type="WBParaSite" id="PgB03_g105_t02">
    <property type="protein sequence ID" value="PgB03_g105_t02"/>
    <property type="gene ID" value="PgB03_g105"/>
</dbReference>
<dbReference type="WBParaSite" id="PgB03_g105_t01">
    <property type="protein sequence ID" value="PgB03_g105_t01"/>
    <property type="gene ID" value="PgB03_g105"/>
</dbReference>
<reference evidence="2 3" key="1">
    <citation type="submission" date="2022-11" db="UniProtKB">
        <authorList>
            <consortium name="WormBaseParasite"/>
        </authorList>
    </citation>
    <scope>IDENTIFICATION</scope>
</reference>
<dbReference type="Proteomes" id="UP000887569">
    <property type="component" value="Unplaced"/>
</dbReference>
<evidence type="ECO:0000313" key="3">
    <source>
        <dbReference type="WBParaSite" id="PgB03_g105_t02"/>
    </source>
</evidence>
<name>A0A914ZFZ3_PARUN</name>
<proteinExistence type="predicted"/>
<organism evidence="1 3">
    <name type="scientific">Parascaris univalens</name>
    <name type="common">Nematode worm</name>
    <dbReference type="NCBI Taxonomy" id="6257"/>
    <lineage>
        <taxon>Eukaryota</taxon>
        <taxon>Metazoa</taxon>
        <taxon>Ecdysozoa</taxon>
        <taxon>Nematoda</taxon>
        <taxon>Chromadorea</taxon>
        <taxon>Rhabditida</taxon>
        <taxon>Spirurina</taxon>
        <taxon>Ascaridomorpha</taxon>
        <taxon>Ascaridoidea</taxon>
        <taxon>Ascarididae</taxon>
        <taxon>Parascaris</taxon>
    </lineage>
</organism>
<protein>
    <submittedName>
        <fullName evidence="2 3">Uncharacterized protein</fullName>
    </submittedName>
</protein>
<sequence length="102" mass="11540">RIILHFPSDLRRAVALFARIRRLRLTAACVIALFDIKLHATYSLANSPLCIHRQNSSDFKSSSPLSSFTMIKIHLRMLCSGSYGNCHLVVPQGEITRVHCLY</sequence>
<keyword evidence="1" id="KW-1185">Reference proteome</keyword>
<accession>A0A914ZFZ3</accession>
<evidence type="ECO:0000313" key="2">
    <source>
        <dbReference type="WBParaSite" id="PgB03_g105_t01"/>
    </source>
</evidence>